<gene>
    <name evidence="1" type="ORF">PHPALM_36791</name>
</gene>
<keyword evidence="2" id="KW-1185">Reference proteome</keyword>
<sequence length="113" mass="13047">MQRLLDRPKNSNKESTFGWQTTIGVLVTMTPGANDGRELARTRNSLQVEYNRKSVEVKEEVEEAQCHRVILRDKARHKYNGVLMTCFDMWYKAWRNGTQLPKNDSCENTSAAP</sequence>
<protein>
    <submittedName>
        <fullName evidence="1">Uncharacterized protein</fullName>
    </submittedName>
</protein>
<dbReference type="EMBL" id="NCKW01020210">
    <property type="protein sequence ID" value="POM58549.1"/>
    <property type="molecule type" value="Genomic_DNA"/>
</dbReference>
<evidence type="ECO:0000313" key="2">
    <source>
        <dbReference type="Proteomes" id="UP000237271"/>
    </source>
</evidence>
<dbReference type="Proteomes" id="UP000237271">
    <property type="component" value="Unassembled WGS sequence"/>
</dbReference>
<organism evidence="1 2">
    <name type="scientific">Phytophthora palmivora</name>
    <dbReference type="NCBI Taxonomy" id="4796"/>
    <lineage>
        <taxon>Eukaryota</taxon>
        <taxon>Sar</taxon>
        <taxon>Stramenopiles</taxon>
        <taxon>Oomycota</taxon>
        <taxon>Peronosporomycetes</taxon>
        <taxon>Peronosporales</taxon>
        <taxon>Peronosporaceae</taxon>
        <taxon>Phytophthora</taxon>
    </lineage>
</organism>
<name>A0A2P4WZ20_9STRA</name>
<comment type="caution">
    <text evidence="1">The sequence shown here is derived from an EMBL/GenBank/DDBJ whole genome shotgun (WGS) entry which is preliminary data.</text>
</comment>
<evidence type="ECO:0000313" key="1">
    <source>
        <dbReference type="EMBL" id="POM58549.1"/>
    </source>
</evidence>
<reference evidence="1 2" key="1">
    <citation type="journal article" date="2017" name="Genome Biol. Evol.">
        <title>Phytophthora megakarya and P. palmivora, closely related causal agents of cacao black pod rot, underwent increases in genome sizes and gene numbers by different mechanisms.</title>
        <authorList>
            <person name="Ali S.S."/>
            <person name="Shao J."/>
            <person name="Lary D.J."/>
            <person name="Kronmiller B."/>
            <person name="Shen D."/>
            <person name="Strem M.D."/>
            <person name="Amoako-Attah I."/>
            <person name="Akrofi A.Y."/>
            <person name="Begoude B.A."/>
            <person name="Ten Hoopen G.M."/>
            <person name="Coulibaly K."/>
            <person name="Kebe B.I."/>
            <person name="Melnick R.L."/>
            <person name="Guiltinan M.J."/>
            <person name="Tyler B.M."/>
            <person name="Meinhardt L.W."/>
            <person name="Bailey B.A."/>
        </authorList>
    </citation>
    <scope>NUCLEOTIDE SEQUENCE [LARGE SCALE GENOMIC DNA]</scope>
    <source>
        <strain evidence="2">sbr112.9</strain>
    </source>
</reference>
<accession>A0A2P4WZ20</accession>
<proteinExistence type="predicted"/>
<dbReference type="AlphaFoldDB" id="A0A2P4WZ20"/>